<keyword evidence="10" id="KW-1185">Reference proteome</keyword>
<dbReference type="SUPFAM" id="SSF69742">
    <property type="entry name" value="Glutamyl tRNA-reductase catalytic, N-terminal domain"/>
    <property type="match status" value="1"/>
</dbReference>
<sequence>MKNFTCISVNHKLCGQTFRSLFTFDSAQCEKLLFDVKDFSPVLICTCNRTELYFCGTPEEGIRLLCEQSGVEIAKLKRKVMIFTDKTAVKRLYSVSCGIESAVIGEDEILGQVRRAYDLSRERIGLSSEVNMIFQGAIACAKKIKTETELSKTSVSTATLAAKEAAHYKDNVMVMLLGASGEIGSLVLKNLLSYKNVTVLATARSHRNALEYISDDPKLELIPYEKRYERIGECDCIISATSSPHYTVTADMLSDNENKLFIDLAVPRDIDPAVEKLAGARLIDMDFFTELAKENNLKKLDSVERSKLIIDEETDELEKQLMFHDFLPQFECLDRRLCEVSAKELFFRLKSELDSQTFGKVIEVIKEYGE</sequence>
<feature type="binding site" evidence="4 6">
    <location>
        <begin position="106"/>
        <end position="108"/>
    </location>
    <ligand>
        <name>substrate</name>
    </ligand>
</feature>
<keyword evidence="1 4" id="KW-0521">NADP</keyword>
<evidence type="ECO:0000256" key="1">
    <source>
        <dbReference type="ARBA" id="ARBA00022857"/>
    </source>
</evidence>
<dbReference type="AlphaFoldDB" id="A0AAE3IHG0"/>
<keyword evidence="3 4" id="KW-0627">Porphyrin biosynthesis</keyword>
<evidence type="ECO:0000313" key="9">
    <source>
        <dbReference type="EMBL" id="MCU6706009.1"/>
    </source>
</evidence>
<dbReference type="Pfam" id="PF05201">
    <property type="entry name" value="GlutR_N"/>
    <property type="match status" value="1"/>
</dbReference>
<comment type="similarity">
    <text evidence="4">Belongs to the glutamyl-tRNA reductase family.</text>
</comment>
<comment type="function">
    <text evidence="4">Catalyzes the NADPH-dependent reduction of glutamyl-tRNA(Glu) to glutamate 1-semialdehyde (GSA).</text>
</comment>
<dbReference type="GO" id="GO:0019353">
    <property type="term" value="P:protoporphyrinogen IX biosynthetic process from glutamate"/>
    <property type="evidence" value="ECO:0007669"/>
    <property type="project" value="TreeGrafter"/>
</dbReference>
<name>A0AAE3IHG0_9FIRM</name>
<reference evidence="9 10" key="1">
    <citation type="journal article" date="2021" name="ISME Commun">
        <title>Automated analysis of genomic sequences facilitates high-throughput and comprehensive description of bacteria.</title>
        <authorList>
            <person name="Hitch T.C.A."/>
        </authorList>
    </citation>
    <scope>NUCLEOTIDE SEQUENCE [LARGE SCALE GENOMIC DNA]</scope>
    <source>
        <strain evidence="9 10">Sanger_31</strain>
    </source>
</reference>
<dbReference type="Proteomes" id="UP001208131">
    <property type="component" value="Unassembled WGS sequence"/>
</dbReference>
<dbReference type="InterPro" id="IPR036291">
    <property type="entry name" value="NAD(P)-bd_dom_sf"/>
</dbReference>
<evidence type="ECO:0000256" key="3">
    <source>
        <dbReference type="ARBA" id="ARBA00023244"/>
    </source>
</evidence>
<comment type="pathway">
    <text evidence="4">Porphyrin-containing compound metabolism; protoporphyrin-IX biosynthesis; 5-aminolevulinate from L-glutamyl-tRNA(Glu): step 1/2.</text>
</comment>
<feature type="active site" description="Nucleophile" evidence="4 5">
    <location>
        <position position="47"/>
    </location>
</feature>
<comment type="domain">
    <text evidence="4">Possesses an unusual extended V-shaped dimeric structure with each monomer consisting of three distinct domains arranged along a curved 'spinal' alpha-helix. The N-terminal catalytic domain specifically recognizes the glutamate moiety of the substrate. The second domain is the NADPH-binding domain, and the third C-terminal domain is responsible for dimerization.</text>
</comment>
<dbReference type="NCBIfam" id="TIGR01035">
    <property type="entry name" value="hemA"/>
    <property type="match status" value="1"/>
</dbReference>
<dbReference type="InterPro" id="IPR036343">
    <property type="entry name" value="GluRdtase_N_sf"/>
</dbReference>
<comment type="caution">
    <text evidence="9">The sequence shown here is derived from an EMBL/GenBank/DDBJ whole genome shotgun (WGS) entry which is preliminary data.</text>
</comment>
<evidence type="ECO:0000259" key="7">
    <source>
        <dbReference type="Pfam" id="PF01488"/>
    </source>
</evidence>
<dbReference type="InterPro" id="IPR000343">
    <property type="entry name" value="4pyrrol_synth_GluRdtase"/>
</dbReference>
<keyword evidence="2 4" id="KW-0560">Oxidoreductase</keyword>
<evidence type="ECO:0000259" key="8">
    <source>
        <dbReference type="Pfam" id="PF05201"/>
    </source>
</evidence>
<dbReference type="InterPro" id="IPR015895">
    <property type="entry name" value="4pyrrol_synth_GluRdtase_N"/>
</dbReference>
<feature type="binding site" evidence="4 6">
    <location>
        <begin position="46"/>
        <end position="49"/>
    </location>
    <ligand>
        <name>substrate</name>
    </ligand>
</feature>
<feature type="domain" description="Quinate/shikimate 5-dehydrogenase/glutamyl-tRNA reductase" evidence="7">
    <location>
        <begin position="161"/>
        <end position="286"/>
    </location>
</feature>
<comment type="miscellaneous">
    <text evidence="4">During catalysis, the active site Cys acts as a nucleophile attacking the alpha-carbonyl group of tRNA-bound glutamate with the formation of a thioester intermediate between enzyme and glutamate, and the concomitant release of tRNA(Glu). The thioester intermediate is finally reduced by direct hydride transfer from NADPH, to form the product GSA.</text>
</comment>
<feature type="binding site" evidence="4 6">
    <location>
        <position position="112"/>
    </location>
    <ligand>
        <name>substrate</name>
    </ligand>
</feature>
<evidence type="ECO:0000256" key="4">
    <source>
        <dbReference type="HAMAP-Rule" id="MF_00087"/>
    </source>
</evidence>
<evidence type="ECO:0000256" key="2">
    <source>
        <dbReference type="ARBA" id="ARBA00023002"/>
    </source>
</evidence>
<dbReference type="Gene3D" id="3.30.460.30">
    <property type="entry name" value="Glutamyl-tRNA reductase, N-terminal domain"/>
    <property type="match status" value="1"/>
</dbReference>
<dbReference type="Gene3D" id="3.40.50.720">
    <property type="entry name" value="NAD(P)-binding Rossmann-like Domain"/>
    <property type="match status" value="1"/>
</dbReference>
<dbReference type="PIRSF" id="PIRSF000445">
    <property type="entry name" value="4pyrrol_synth_GluRdtase"/>
    <property type="match status" value="1"/>
</dbReference>
<dbReference type="SUPFAM" id="SSF51735">
    <property type="entry name" value="NAD(P)-binding Rossmann-fold domains"/>
    <property type="match status" value="1"/>
</dbReference>
<dbReference type="EMBL" id="JAOQJZ010000008">
    <property type="protein sequence ID" value="MCU6706009.1"/>
    <property type="molecule type" value="Genomic_DNA"/>
</dbReference>
<dbReference type="RefSeq" id="WP_267301206.1">
    <property type="nucleotide sequence ID" value="NZ_JAOQJZ010000008.1"/>
</dbReference>
<dbReference type="GO" id="GO:0008883">
    <property type="term" value="F:glutamyl-tRNA reductase activity"/>
    <property type="evidence" value="ECO:0007669"/>
    <property type="project" value="UniProtKB-UniRule"/>
</dbReference>
<protein>
    <recommendedName>
        <fullName evidence="4">Glutamyl-tRNA reductase</fullName>
        <shortName evidence="4">GluTR</shortName>
        <ecNumber evidence="4">1.2.1.70</ecNumber>
    </recommendedName>
</protein>
<evidence type="ECO:0000256" key="6">
    <source>
        <dbReference type="PIRSR" id="PIRSR000445-2"/>
    </source>
</evidence>
<dbReference type="PANTHER" id="PTHR43013">
    <property type="entry name" value="GLUTAMYL-TRNA REDUCTASE"/>
    <property type="match status" value="1"/>
</dbReference>
<gene>
    <name evidence="4 9" type="primary">hemA</name>
    <name evidence="9" type="ORF">OCV57_08725</name>
</gene>
<comment type="catalytic activity">
    <reaction evidence="4">
        <text>(S)-4-amino-5-oxopentanoate + tRNA(Glu) + NADP(+) = L-glutamyl-tRNA(Glu) + NADPH + H(+)</text>
        <dbReference type="Rhea" id="RHEA:12344"/>
        <dbReference type="Rhea" id="RHEA-COMP:9663"/>
        <dbReference type="Rhea" id="RHEA-COMP:9680"/>
        <dbReference type="ChEBI" id="CHEBI:15378"/>
        <dbReference type="ChEBI" id="CHEBI:57501"/>
        <dbReference type="ChEBI" id="CHEBI:57783"/>
        <dbReference type="ChEBI" id="CHEBI:58349"/>
        <dbReference type="ChEBI" id="CHEBI:78442"/>
        <dbReference type="ChEBI" id="CHEBI:78520"/>
        <dbReference type="EC" id="1.2.1.70"/>
    </reaction>
</comment>
<comment type="subunit">
    <text evidence="4">Homodimer.</text>
</comment>
<organism evidence="9 10">
    <name type="scientific">Hominimerdicola aceti</name>
    <dbReference type="NCBI Taxonomy" id="2981726"/>
    <lineage>
        <taxon>Bacteria</taxon>
        <taxon>Bacillati</taxon>
        <taxon>Bacillota</taxon>
        <taxon>Clostridia</taxon>
        <taxon>Eubacteriales</taxon>
        <taxon>Oscillospiraceae</taxon>
        <taxon>Hominimerdicola</taxon>
    </lineage>
</organism>
<feature type="binding site" evidence="4 6">
    <location>
        <position position="101"/>
    </location>
    <ligand>
        <name>substrate</name>
    </ligand>
</feature>
<accession>A0AAE3IHG0</accession>
<evidence type="ECO:0000313" key="10">
    <source>
        <dbReference type="Proteomes" id="UP001208131"/>
    </source>
</evidence>
<evidence type="ECO:0000256" key="5">
    <source>
        <dbReference type="PIRSR" id="PIRSR000445-1"/>
    </source>
</evidence>
<comment type="caution">
    <text evidence="4">Lacks conserved residue(s) required for the propagation of feature annotation.</text>
</comment>
<dbReference type="Pfam" id="PF01488">
    <property type="entry name" value="Shikimate_DH"/>
    <property type="match status" value="1"/>
</dbReference>
<dbReference type="HAMAP" id="MF_00087">
    <property type="entry name" value="Glu_tRNA_reductase"/>
    <property type="match status" value="1"/>
</dbReference>
<feature type="domain" description="Glutamyl-tRNA reductase N-terminal" evidence="8">
    <location>
        <begin position="7"/>
        <end position="148"/>
    </location>
</feature>
<feature type="binding site" evidence="4">
    <location>
        <begin position="179"/>
        <end position="184"/>
    </location>
    <ligand>
        <name>NADP(+)</name>
        <dbReference type="ChEBI" id="CHEBI:58349"/>
    </ligand>
</feature>
<dbReference type="PANTHER" id="PTHR43013:SF1">
    <property type="entry name" value="GLUTAMYL-TRNA REDUCTASE"/>
    <property type="match status" value="1"/>
</dbReference>
<dbReference type="InterPro" id="IPR006151">
    <property type="entry name" value="Shikm_DH/Glu-tRNA_Rdtase"/>
</dbReference>
<dbReference type="EC" id="1.2.1.70" evidence="4"/>
<proteinExistence type="inferred from homology"/>
<dbReference type="GO" id="GO:0050661">
    <property type="term" value="F:NADP binding"/>
    <property type="evidence" value="ECO:0007669"/>
    <property type="project" value="InterPro"/>
</dbReference>